<evidence type="ECO:0000313" key="2">
    <source>
        <dbReference type="EMBL" id="CAE7205521.1"/>
    </source>
</evidence>
<dbReference type="EMBL" id="CAJNDS010000433">
    <property type="protein sequence ID" value="CAE7205521.1"/>
    <property type="molecule type" value="Genomic_DNA"/>
</dbReference>
<comment type="caution">
    <text evidence="2">The sequence shown here is derived from an EMBL/GenBank/DDBJ whole genome shotgun (WGS) entry which is preliminary data.</text>
</comment>
<proteinExistence type="predicted"/>
<protein>
    <submittedName>
        <fullName evidence="2">Uncharacterized protein</fullName>
    </submittedName>
</protein>
<evidence type="ECO:0000256" key="1">
    <source>
        <dbReference type="SAM" id="MobiDB-lite"/>
    </source>
</evidence>
<gene>
    <name evidence="2" type="ORF">SNAT2548_LOCUS6481</name>
</gene>
<evidence type="ECO:0000313" key="3">
    <source>
        <dbReference type="Proteomes" id="UP000604046"/>
    </source>
</evidence>
<accession>A0A812JG18</accession>
<reference evidence="2" key="1">
    <citation type="submission" date="2021-02" db="EMBL/GenBank/DDBJ databases">
        <authorList>
            <person name="Dougan E. K."/>
            <person name="Rhodes N."/>
            <person name="Thang M."/>
            <person name="Chan C."/>
        </authorList>
    </citation>
    <scope>NUCLEOTIDE SEQUENCE</scope>
</reference>
<organism evidence="2 3">
    <name type="scientific">Symbiodinium natans</name>
    <dbReference type="NCBI Taxonomy" id="878477"/>
    <lineage>
        <taxon>Eukaryota</taxon>
        <taxon>Sar</taxon>
        <taxon>Alveolata</taxon>
        <taxon>Dinophyceae</taxon>
        <taxon>Suessiales</taxon>
        <taxon>Symbiodiniaceae</taxon>
        <taxon>Symbiodinium</taxon>
    </lineage>
</organism>
<dbReference type="AlphaFoldDB" id="A0A812JG18"/>
<feature type="compositionally biased region" description="Polar residues" evidence="1">
    <location>
        <begin position="1"/>
        <end position="10"/>
    </location>
</feature>
<keyword evidence="3" id="KW-1185">Reference proteome</keyword>
<feature type="region of interest" description="Disordered" evidence="1">
    <location>
        <begin position="1"/>
        <end position="20"/>
    </location>
</feature>
<name>A0A812JG18_9DINO</name>
<dbReference type="Proteomes" id="UP000604046">
    <property type="component" value="Unassembled WGS sequence"/>
</dbReference>
<sequence>MPSPSRSASDPRTGLPGKDAYSRWLDPVEFKVVLKGVATDSWSPDVQSSSTLSKAGRQRSRGLLQCPGWQFPGFLCGGLHAELRSGKDVQEMPQVASSCRLVQGELLLCHSEACQPPARTILTVRGNGKLTSNVVESLCAKIATAAWLIPSL</sequence>